<dbReference type="Proteomes" id="UP000028701">
    <property type="component" value="Unassembled WGS sequence"/>
</dbReference>
<proteinExistence type="predicted"/>
<organism evidence="2 3">
    <name type="scientific">Agrobacterium rubi TR3 = NBRC 13261</name>
    <dbReference type="NCBI Taxonomy" id="1368415"/>
    <lineage>
        <taxon>Bacteria</taxon>
        <taxon>Pseudomonadati</taxon>
        <taxon>Pseudomonadota</taxon>
        <taxon>Alphaproteobacteria</taxon>
        <taxon>Hyphomicrobiales</taxon>
        <taxon>Rhizobiaceae</taxon>
        <taxon>Rhizobium/Agrobacterium group</taxon>
        <taxon>Agrobacterium</taxon>
    </lineage>
</organism>
<gene>
    <name evidence="2" type="ORF">RRU01S_07_05370</name>
</gene>
<dbReference type="InterPro" id="IPR038740">
    <property type="entry name" value="BioF2-like_GNAT_dom"/>
</dbReference>
<dbReference type="RefSeq" id="WP_052816002.1">
    <property type="nucleotide sequence ID" value="NZ_BBJU01000007.1"/>
</dbReference>
<accession>A0A081CTL2</accession>
<dbReference type="eggNOG" id="COG5653">
    <property type="taxonomic scope" value="Bacteria"/>
</dbReference>
<dbReference type="AlphaFoldDB" id="A0A081CTL2"/>
<evidence type="ECO:0000259" key="1">
    <source>
        <dbReference type="Pfam" id="PF13480"/>
    </source>
</evidence>
<dbReference type="EMBL" id="BBJU01000007">
    <property type="protein sequence ID" value="GAK70008.1"/>
    <property type="molecule type" value="Genomic_DNA"/>
</dbReference>
<feature type="domain" description="BioF2-like acetyltransferase" evidence="1">
    <location>
        <begin position="222"/>
        <end position="361"/>
    </location>
</feature>
<protein>
    <recommendedName>
        <fullName evidence="1">BioF2-like acetyltransferase domain-containing protein</fullName>
    </recommendedName>
</protein>
<name>A0A081CTL2_9HYPH</name>
<sequence length="426" mass="47514">MASDPNDPDMRDDRFARLIAKTVPDRPAADSSVRVGRAGREFCIYPAQLGYDLQEELDFLSNRVVEPNIFFTGKLLAPAMPRVDNRAVRFALMRDENGARSRMRFLMPFTIEKPGFSVGPSILRAWSNPFGPLGTPLVDSEGAAETIDNLLDALSQPELRLPDVLVLPTLRLDGAFTRMIKAIALSRNLPLAVAEPHRRMMLESDTDASLYLQNNLSAGQLQELETHWQHLKSVGTLTHDIARQPQDIRLRTEEFLALEASGSKGRKRSALVSDRYRAAFAREAITNLAEIDAVRIHTVNLNGQAIASAVVFMTMGEAYVWKLAVNENHSRHAIERLLMQKLTEWHLDDANILRTDSCGADEDGSLKGFWSESAEMGTLVIGLSQNSDRDVRQVAAQVHMYRNTRNLAKVLRERIMSLGRKGSAGN</sequence>
<evidence type="ECO:0000313" key="3">
    <source>
        <dbReference type="Proteomes" id="UP000028701"/>
    </source>
</evidence>
<dbReference type="InterPro" id="IPR016181">
    <property type="entry name" value="Acyl_CoA_acyltransferase"/>
</dbReference>
<evidence type="ECO:0000313" key="2">
    <source>
        <dbReference type="EMBL" id="GAK70008.1"/>
    </source>
</evidence>
<comment type="caution">
    <text evidence="2">The sequence shown here is derived from an EMBL/GenBank/DDBJ whole genome shotgun (WGS) entry which is preliminary data.</text>
</comment>
<dbReference type="Pfam" id="PF13480">
    <property type="entry name" value="Acetyltransf_6"/>
    <property type="match status" value="1"/>
</dbReference>
<reference evidence="2 3" key="1">
    <citation type="submission" date="2014-08" db="EMBL/GenBank/DDBJ databases">
        <title>Whole genome shotgun sequence of Rhizobium rubi NBRC 13261.</title>
        <authorList>
            <person name="Katano-Makiyama Y."/>
            <person name="Hosoyama A."/>
            <person name="Hashimoto M."/>
            <person name="Hosoyama Y."/>
            <person name="Noguchi M."/>
            <person name="Tsuchikane K."/>
            <person name="Uohara A."/>
            <person name="Ohji S."/>
            <person name="Ichikawa N."/>
            <person name="Kimura A."/>
            <person name="Yamazoe A."/>
            <person name="Fujita N."/>
        </authorList>
    </citation>
    <scope>NUCLEOTIDE SEQUENCE [LARGE SCALE GENOMIC DNA]</scope>
    <source>
        <strain evidence="2 3">NBRC 13261</strain>
    </source>
</reference>
<dbReference type="SUPFAM" id="SSF55729">
    <property type="entry name" value="Acyl-CoA N-acyltransferases (Nat)"/>
    <property type="match status" value="1"/>
</dbReference>
<dbReference type="OrthoDB" id="213519at2"/>